<sequence length="565" mass="60727">MNKQHIALYSAVAVLAVAAGSGYYAWTTHRTTSASTGPLVPTAGLDGKLVSVSALVANFPSGAHVQSFTLTAEEKSITLGGKTVKAMTFNGTAPGPLLKVRQGDLVDVTVHNHLSVPITVHWHGISVPGSQDGVPGLTQDPIQPGGSYVYRFVANRAGTYWYHSHVNSVQEIGLGLYGGIVVLPKSQTAPAADRDYTLILHEWSTSPSSSTDETMGNMTGMNGMSMENMTGMSGMNNMNMGSMGNMSGMGTMSMGVPSLRIHGFQVTDMDKSAVGEMTNMYDAYTINQDARGKTLLEAKPGETVHLRLVNAGNMTHLMTLIGTPFKVVAMDGQDIANPTPIENELLPIGAGQRYDVEFTMPNSGDVQLVSGDPGMTERMELRVTIGNQMPSGMSLLSAVPDVQNDPWFDFTHYGSGSIPGVQTFTLDQKFDKTFNMDLGVGMNQSGMVYTINGKAFPDVPPFVVKKGDTVKIHIVNKSAYIHPMHLHGHIFQVLSRDGKPITGSPIFLDTLLVLPGETYDIAFKADNPGLWMFHCHDLHHASAGMDVVVQYAGVTDPYNLKDLSE</sequence>
<dbReference type="Gene3D" id="2.60.40.420">
    <property type="entry name" value="Cupredoxins - blue copper proteins"/>
    <property type="match status" value="2"/>
</dbReference>
<keyword evidence="3" id="KW-0186">Copper</keyword>
<evidence type="ECO:0000313" key="9">
    <source>
        <dbReference type="Proteomes" id="UP000001917"/>
    </source>
</evidence>
<feature type="domain" description="Plastocyanin-like" evidence="6">
    <location>
        <begin position="446"/>
        <end position="550"/>
    </location>
</feature>
<evidence type="ECO:0000256" key="4">
    <source>
        <dbReference type="SAM" id="Phobius"/>
    </source>
</evidence>
<protein>
    <submittedName>
        <fullName evidence="8">Multicopper oxidase type 3</fullName>
    </submittedName>
</protein>
<dbReference type="InterPro" id="IPR008972">
    <property type="entry name" value="Cupredoxin"/>
</dbReference>
<dbReference type="RefSeq" id="WP_012810483.1">
    <property type="nucleotide sequence ID" value="NC_013205.1"/>
</dbReference>
<reference evidence="9" key="1">
    <citation type="submission" date="2009-09" db="EMBL/GenBank/DDBJ databases">
        <title>The complete chromosome of Alicyclobacillus acidocaldarius subsp. acidocaldarius DSM 446.</title>
        <authorList>
            <consortium name="US DOE Joint Genome Institute (JGI-PGF)"/>
            <person name="Lucas S."/>
            <person name="Copeland A."/>
            <person name="Lapidus A."/>
            <person name="Glavina del Rio T."/>
            <person name="Dalin E."/>
            <person name="Tice H."/>
            <person name="Bruce D."/>
            <person name="Goodwin L."/>
            <person name="Pitluck S."/>
            <person name="Kyrpides N."/>
            <person name="Mavromatis K."/>
            <person name="Ivanova N."/>
            <person name="Ovchinnikova G."/>
            <person name="Chertkov O."/>
            <person name="Sims D."/>
            <person name="Brettin T."/>
            <person name="Detter J.C."/>
            <person name="Han C."/>
            <person name="Larimer F."/>
            <person name="Land M."/>
            <person name="Hauser L."/>
            <person name="Markowitz V."/>
            <person name="Cheng J.-F."/>
            <person name="Hugenholtz P."/>
            <person name="Woyke T."/>
            <person name="Wu D."/>
            <person name="Pukall R."/>
            <person name="Klenk H.-P."/>
            <person name="Eisen J.A."/>
        </authorList>
    </citation>
    <scope>NUCLEOTIDE SEQUENCE [LARGE SCALE GENOMIC DNA]</scope>
    <source>
        <strain evidence="9">ATCC 27009 / DSM 446 / BCRC 14685 / JCM 5260 / KCTC 1825 / NBRC 15652 / NCIMB 11725 / NRRL B-14509 / 104-IA</strain>
    </source>
</reference>
<dbReference type="GO" id="GO:0005507">
    <property type="term" value="F:copper ion binding"/>
    <property type="evidence" value="ECO:0007669"/>
    <property type="project" value="InterPro"/>
</dbReference>
<dbReference type="HOGENOM" id="CLU_009100_6_2_9"/>
<evidence type="ECO:0000313" key="8">
    <source>
        <dbReference type="EMBL" id="ACV58141.1"/>
    </source>
</evidence>
<keyword evidence="4" id="KW-0472">Membrane</keyword>
<dbReference type="PANTHER" id="PTHR11709:SF394">
    <property type="entry name" value="FI03373P-RELATED"/>
    <property type="match status" value="1"/>
</dbReference>
<keyword evidence="9" id="KW-1185">Reference proteome</keyword>
<dbReference type="InterPro" id="IPR002355">
    <property type="entry name" value="Cu_oxidase_Cu_BS"/>
</dbReference>
<feature type="transmembrane region" description="Helical" evidence="4">
    <location>
        <begin position="7"/>
        <end position="26"/>
    </location>
</feature>
<dbReference type="PANTHER" id="PTHR11709">
    <property type="entry name" value="MULTI-COPPER OXIDASE"/>
    <property type="match status" value="1"/>
</dbReference>
<dbReference type="PROSITE" id="PS00080">
    <property type="entry name" value="MULTICOPPER_OXIDASE2"/>
    <property type="match status" value="1"/>
</dbReference>
<dbReference type="InterPro" id="IPR033138">
    <property type="entry name" value="Cu_oxidase_CS"/>
</dbReference>
<evidence type="ECO:0000256" key="3">
    <source>
        <dbReference type="ARBA" id="ARBA00023008"/>
    </source>
</evidence>
<keyword evidence="4" id="KW-1133">Transmembrane helix</keyword>
<feature type="domain" description="Plastocyanin-like" evidence="7">
    <location>
        <begin position="74"/>
        <end position="186"/>
    </location>
</feature>
<keyword evidence="4" id="KW-0812">Transmembrane</keyword>
<keyword evidence="2" id="KW-0560">Oxidoreductase</keyword>
<name>C8WVL9_ALIAD</name>
<evidence type="ECO:0000256" key="2">
    <source>
        <dbReference type="ARBA" id="ARBA00023002"/>
    </source>
</evidence>
<keyword evidence="1" id="KW-0479">Metal-binding</keyword>
<evidence type="ECO:0000259" key="6">
    <source>
        <dbReference type="Pfam" id="PF07731"/>
    </source>
</evidence>
<dbReference type="GO" id="GO:0016491">
    <property type="term" value="F:oxidoreductase activity"/>
    <property type="evidence" value="ECO:0007669"/>
    <property type="project" value="UniProtKB-KW"/>
</dbReference>
<dbReference type="Pfam" id="PF07731">
    <property type="entry name" value="Cu-oxidase_2"/>
    <property type="match status" value="1"/>
</dbReference>
<proteinExistence type="predicted"/>
<dbReference type="CDD" id="cd04202">
    <property type="entry name" value="CuRO_D2_2dMcoN_like"/>
    <property type="match status" value="1"/>
</dbReference>
<dbReference type="Pfam" id="PF07732">
    <property type="entry name" value="Cu-oxidase_3"/>
    <property type="match status" value="1"/>
</dbReference>
<feature type="domain" description="Plastocyanin-like" evidence="5">
    <location>
        <begin position="272"/>
        <end position="362"/>
    </location>
</feature>
<dbReference type="eggNOG" id="COG2132">
    <property type="taxonomic scope" value="Bacteria"/>
</dbReference>
<dbReference type="KEGG" id="aac:Aaci_1105"/>
<dbReference type="InterPro" id="IPR011707">
    <property type="entry name" value="Cu-oxidase-like_N"/>
</dbReference>
<organism evidence="8 9">
    <name type="scientific">Alicyclobacillus acidocaldarius subsp. acidocaldarius (strain ATCC 27009 / DSM 446 / BCRC 14685 / JCM 5260 / KCTC 1825 / NBRC 15652 / NCIMB 11725 / NRRL B-14509 / 104-IA)</name>
    <name type="common">Bacillus acidocaldarius</name>
    <dbReference type="NCBI Taxonomy" id="521098"/>
    <lineage>
        <taxon>Bacteria</taxon>
        <taxon>Bacillati</taxon>
        <taxon>Bacillota</taxon>
        <taxon>Bacilli</taxon>
        <taxon>Bacillales</taxon>
        <taxon>Alicyclobacillaceae</taxon>
        <taxon>Alicyclobacillus</taxon>
    </lineage>
</organism>
<evidence type="ECO:0000259" key="5">
    <source>
        <dbReference type="Pfam" id="PF00394"/>
    </source>
</evidence>
<gene>
    <name evidence="8" type="ordered locus">Aaci_1105</name>
</gene>
<dbReference type="SUPFAM" id="SSF49503">
    <property type="entry name" value="Cupredoxins"/>
    <property type="match status" value="3"/>
</dbReference>
<dbReference type="Proteomes" id="UP000001917">
    <property type="component" value="Chromosome"/>
</dbReference>
<accession>C8WVL9</accession>
<dbReference type="EMBL" id="CP001727">
    <property type="protein sequence ID" value="ACV58141.1"/>
    <property type="molecule type" value="Genomic_DNA"/>
</dbReference>
<dbReference type="PROSITE" id="PS00079">
    <property type="entry name" value="MULTICOPPER_OXIDASE1"/>
    <property type="match status" value="1"/>
</dbReference>
<dbReference type="InterPro" id="IPR045087">
    <property type="entry name" value="Cu-oxidase_fam"/>
</dbReference>
<reference evidence="8 9" key="2">
    <citation type="journal article" date="2010" name="Stand. Genomic Sci.">
        <title>Complete genome sequence of Alicyclobacillus acidocaldarius type strain (104-IA).</title>
        <authorList>
            <person name="Mavromatis K."/>
            <person name="Sikorski J."/>
            <person name="Lapidus A."/>
            <person name="Glavina Del Rio T."/>
            <person name="Copeland A."/>
            <person name="Tice H."/>
            <person name="Cheng J.F."/>
            <person name="Lucas S."/>
            <person name="Chen F."/>
            <person name="Nolan M."/>
            <person name="Bruce D."/>
            <person name="Goodwin L."/>
            <person name="Pitluck S."/>
            <person name="Ivanova N."/>
            <person name="Ovchinnikova G."/>
            <person name="Pati A."/>
            <person name="Chen A."/>
            <person name="Palaniappan K."/>
            <person name="Land M."/>
            <person name="Hauser L."/>
            <person name="Chang Y.J."/>
            <person name="Jeffries C.D."/>
            <person name="Chain P."/>
            <person name="Meincke L."/>
            <person name="Sims D."/>
            <person name="Chertkov O."/>
            <person name="Han C."/>
            <person name="Brettin T."/>
            <person name="Detter J.C."/>
            <person name="Wahrenburg C."/>
            <person name="Rohde M."/>
            <person name="Pukall R."/>
            <person name="Goker M."/>
            <person name="Bristow J."/>
            <person name="Eisen J.A."/>
            <person name="Markowitz V."/>
            <person name="Hugenholtz P."/>
            <person name="Klenk H.P."/>
            <person name="Kyrpides N.C."/>
        </authorList>
    </citation>
    <scope>NUCLEOTIDE SEQUENCE [LARGE SCALE GENOMIC DNA]</scope>
    <source>
        <strain evidence="9">ATCC 27009 / DSM 446 / BCRC 14685 / JCM 5260 / KCTC 1825 / NBRC 15652 / NCIMB 11725 / NRRL B-14509 / 104-IA</strain>
    </source>
</reference>
<dbReference type="InterPro" id="IPR001117">
    <property type="entry name" value="Cu-oxidase_2nd"/>
</dbReference>
<dbReference type="InterPro" id="IPR011706">
    <property type="entry name" value="Cu-oxidase_C"/>
</dbReference>
<dbReference type="Pfam" id="PF00394">
    <property type="entry name" value="Cu-oxidase"/>
    <property type="match status" value="1"/>
</dbReference>
<evidence type="ECO:0000256" key="1">
    <source>
        <dbReference type="ARBA" id="ARBA00022723"/>
    </source>
</evidence>
<evidence type="ECO:0000259" key="7">
    <source>
        <dbReference type="Pfam" id="PF07732"/>
    </source>
</evidence>
<dbReference type="CDD" id="cd13861">
    <property type="entry name" value="CuRO_1_CumA_like"/>
    <property type="match status" value="1"/>
</dbReference>
<dbReference type="AlphaFoldDB" id="C8WVL9"/>
<dbReference type="STRING" id="521098.Aaci_1105"/>